<dbReference type="EMBL" id="BKCJ010021759">
    <property type="protein sequence ID" value="GEV37586.1"/>
    <property type="molecule type" value="Genomic_DNA"/>
</dbReference>
<accession>A0A699GMW9</accession>
<sequence length="95" mass="11612">MVWLAKCKELKEIFDTYDWVDMMVRYCRRAAAEDRKFGRRINLLREQVIDVFKDMIEFVKEIETVRKMLSLEKAMERIAFEKDLFIDKLLQNIPF</sequence>
<evidence type="ECO:0000313" key="1">
    <source>
        <dbReference type="EMBL" id="GEV37586.1"/>
    </source>
</evidence>
<organism evidence="1">
    <name type="scientific">Tanacetum cinerariifolium</name>
    <name type="common">Dalmatian daisy</name>
    <name type="synonym">Chrysanthemum cinerariifolium</name>
    <dbReference type="NCBI Taxonomy" id="118510"/>
    <lineage>
        <taxon>Eukaryota</taxon>
        <taxon>Viridiplantae</taxon>
        <taxon>Streptophyta</taxon>
        <taxon>Embryophyta</taxon>
        <taxon>Tracheophyta</taxon>
        <taxon>Spermatophyta</taxon>
        <taxon>Magnoliopsida</taxon>
        <taxon>eudicotyledons</taxon>
        <taxon>Gunneridae</taxon>
        <taxon>Pentapetalae</taxon>
        <taxon>asterids</taxon>
        <taxon>campanulids</taxon>
        <taxon>Asterales</taxon>
        <taxon>Asteraceae</taxon>
        <taxon>Asteroideae</taxon>
        <taxon>Anthemideae</taxon>
        <taxon>Anthemidinae</taxon>
        <taxon>Tanacetum</taxon>
    </lineage>
</organism>
<comment type="caution">
    <text evidence="1">The sequence shown here is derived from an EMBL/GenBank/DDBJ whole genome shotgun (WGS) entry which is preliminary data.</text>
</comment>
<reference evidence="1" key="1">
    <citation type="journal article" date="2019" name="Sci. Rep.">
        <title>Draft genome of Tanacetum cinerariifolium, the natural source of mosquito coil.</title>
        <authorList>
            <person name="Yamashiro T."/>
            <person name="Shiraishi A."/>
            <person name="Satake H."/>
            <person name="Nakayama K."/>
        </authorList>
    </citation>
    <scope>NUCLEOTIDE SEQUENCE</scope>
</reference>
<name>A0A699GMW9_TANCI</name>
<dbReference type="AlphaFoldDB" id="A0A699GMW9"/>
<gene>
    <name evidence="1" type="ORF">Tci_109563</name>
</gene>
<proteinExistence type="predicted"/>
<protein>
    <submittedName>
        <fullName evidence="1">Uncharacterized protein</fullName>
    </submittedName>
</protein>